<gene>
    <name evidence="1" type="ORF">J2Z17_004147</name>
</gene>
<evidence type="ECO:0000313" key="2">
    <source>
        <dbReference type="Proteomes" id="UP000759443"/>
    </source>
</evidence>
<sequence>MSYCQRQDMIDRFGVERLTQLTDRVNKPVSTIDETVLATAIDDAAGLIDGYLKKVAELPLTVVPPVLQKFNADIALYYLYGDNADKDSPVTRTYNDAVSFLKDVAKGLVELSDGAEVPAVSGDGAIRTAAPVRVFTRDSLKGF</sequence>
<dbReference type="InterPro" id="IPR009752">
    <property type="entry name" value="Phage_Mu_GpJ"/>
</dbReference>
<proteinExistence type="predicted"/>
<evidence type="ECO:0000313" key="1">
    <source>
        <dbReference type="EMBL" id="MBP1852689.1"/>
    </source>
</evidence>
<dbReference type="Proteomes" id="UP000759443">
    <property type="component" value="Unassembled WGS sequence"/>
</dbReference>
<keyword evidence="2" id="KW-1185">Reference proteome</keyword>
<comment type="caution">
    <text evidence="1">The sequence shown here is derived from an EMBL/GenBank/DDBJ whole genome shotgun (WGS) entry which is preliminary data.</text>
</comment>
<name>A0ABS4E406_9HYPH</name>
<dbReference type="RefSeq" id="WP_209947737.1">
    <property type="nucleotide sequence ID" value="NZ_JAGGJU010000012.1"/>
</dbReference>
<dbReference type="EMBL" id="JAGGJU010000012">
    <property type="protein sequence ID" value="MBP1852689.1"/>
    <property type="molecule type" value="Genomic_DNA"/>
</dbReference>
<dbReference type="Pfam" id="PF07030">
    <property type="entry name" value="Phage_Mu_Gp36"/>
    <property type="match status" value="1"/>
</dbReference>
<reference evidence="1 2" key="1">
    <citation type="submission" date="2021-03" db="EMBL/GenBank/DDBJ databases">
        <title>Genomic Encyclopedia of Type Strains, Phase IV (KMG-IV): sequencing the most valuable type-strain genomes for metagenomic binning, comparative biology and taxonomic classification.</title>
        <authorList>
            <person name="Goeker M."/>
        </authorList>
    </citation>
    <scope>NUCLEOTIDE SEQUENCE [LARGE SCALE GENOMIC DNA]</scope>
    <source>
        <strain evidence="1 2">DSM 21600</strain>
    </source>
</reference>
<accession>A0ABS4E406</accession>
<organism evidence="1 2">
    <name type="scientific">Rhizobium halophytocola</name>
    <dbReference type="NCBI Taxonomy" id="735519"/>
    <lineage>
        <taxon>Bacteria</taxon>
        <taxon>Pseudomonadati</taxon>
        <taxon>Pseudomonadota</taxon>
        <taxon>Alphaproteobacteria</taxon>
        <taxon>Hyphomicrobiales</taxon>
        <taxon>Rhizobiaceae</taxon>
        <taxon>Rhizobium/Agrobacterium group</taxon>
        <taxon>Rhizobium</taxon>
    </lineage>
</organism>
<protein>
    <submittedName>
        <fullName evidence="1">Phage gp36-like protein</fullName>
    </submittedName>
</protein>